<organism evidence="1 2">
    <name type="scientific">Neophaeococcomyces mojaviensis</name>
    <dbReference type="NCBI Taxonomy" id="3383035"/>
    <lineage>
        <taxon>Eukaryota</taxon>
        <taxon>Fungi</taxon>
        <taxon>Dikarya</taxon>
        <taxon>Ascomycota</taxon>
        <taxon>Pezizomycotina</taxon>
        <taxon>Eurotiomycetes</taxon>
        <taxon>Chaetothyriomycetidae</taxon>
        <taxon>Chaetothyriales</taxon>
        <taxon>Chaetothyriales incertae sedis</taxon>
        <taxon>Neophaeococcomyces</taxon>
    </lineage>
</organism>
<proteinExistence type="predicted"/>
<evidence type="ECO:0000313" key="1">
    <source>
        <dbReference type="EMBL" id="KAJ9650973.1"/>
    </source>
</evidence>
<reference evidence="1" key="1">
    <citation type="submission" date="2022-10" db="EMBL/GenBank/DDBJ databases">
        <title>Culturing micro-colonial fungi from biological soil crusts in the Mojave desert and describing Neophaeococcomyces mojavensis, and introducing the new genera and species Taxawa tesnikishii.</title>
        <authorList>
            <person name="Kurbessoian T."/>
            <person name="Stajich J.E."/>
        </authorList>
    </citation>
    <scope>NUCLEOTIDE SEQUENCE</scope>
    <source>
        <strain evidence="1">JES_112</strain>
    </source>
</reference>
<accession>A0ACC2ZTU6</accession>
<name>A0ACC2ZTU6_9EURO</name>
<keyword evidence="2" id="KW-1185">Reference proteome</keyword>
<comment type="caution">
    <text evidence="1">The sequence shown here is derived from an EMBL/GenBank/DDBJ whole genome shotgun (WGS) entry which is preliminary data.</text>
</comment>
<protein>
    <submittedName>
        <fullName evidence="1">Uncharacterized protein</fullName>
    </submittedName>
</protein>
<dbReference type="EMBL" id="JAPDRQ010000292">
    <property type="protein sequence ID" value="KAJ9650973.1"/>
    <property type="molecule type" value="Genomic_DNA"/>
</dbReference>
<dbReference type="Proteomes" id="UP001172386">
    <property type="component" value="Unassembled WGS sequence"/>
</dbReference>
<gene>
    <name evidence="1" type="ORF">H2198_009731</name>
</gene>
<evidence type="ECO:0000313" key="2">
    <source>
        <dbReference type="Proteomes" id="UP001172386"/>
    </source>
</evidence>
<sequence>MHGHIHEKINRPAEESNNSSTSLKTETSPITPDLSESATGVSGGPENSKSFKSMQARGKVEISGRGDNEPTSEQLMVSSTRDTRYTKNLEGDLNVSTESSSPALSTPLPSSKKIDISKGFGSIRTAPTVAASTSPTNGWRYTGDETSIWEFISRLLSNVRQSLSAAASDNFEAEAAPSTPSTSASMSSKTDDWRSRERGEILALLDLDSLGSSMGSSSASSPADISTDEEYSAGDASELDSTLTATVPSVVIPSAQENPTASKLTSTASTTTSRATPVSSTKNLRPESNEVFQEHSLCRHSWTRPLGLLNLCPENFPRDLPHRTVQINVSPNYSVTRTLRKYARTSWATAFDTFTEIATENRTVYDTITSTTTEQEIQWVPTTLTAISSTTIWREETSTIIIPLTTLETSTSTLIETIWKQVTQPVSFVSQNGTTALAPTTTTQTVTREKTTVKTVTDHVTHTVRVNAIDINGLGWHGELPNFHTHEKLFWMWAKYVILPSFTVVGMLLLYRPLLWLYWLIMGKYQFDAFTRWHDYLFGGVGGDGDDPPNNGPANGNNLSSDDSGSCDGNDDVPPVGADSEENDPDSGLHRKYDPADRNQPPTNELMEILDDIDNDTTLGHEVMIDTGTGQEEDIWKDVPDSSDKKFGSNSETSLSLTSNTAGMGLSAEESNPLPTQQPSSPEAGGTPTNASYRKFLKQHSKKEVGGQLSHTTLMDVNASDTMPANGGRKELEQSLVDELENTFTSQQIPSYGASTVLEEGSTTLRLASTQPTPSPNALPPHSQQLASNNPSTLSTQGSPSSPSSIHSISNPRPQKFEDSPSKMSESPGVQNKLALSIIDQSPSRNSFTVPDLSSSTPTPERTQMYQQELLKQSPTSFTLLKDASTKLMPPAKYALLRAGSFDTPLPKPKSASKQEYLVKSSAMAWTESSENFALPQSAYSASPASTDIPSSINGSLPRFDQSLRGQVTDLEVEQSSTQQDAAAESLILDQSSQQASPDGSPLHLASLPTGDSFVKLDQLPVNQEASDTKDNSLCRSGSEEQVFALLDLISYATNLHEVRSRAEGETLRLLNSYDIFLDAEKRGVLEELTAGWTVEMMEERCHWVRSALNKSGLSIDTSPKQQLHNDTEEKPWLTENAETADMYGAHPNADDNNDVRLSANPISEYWLGTQPTQPEVRETLEMNKGHKQGNEAEFMLSPEADTRPQQEQFVEEGAYAFEPKRSAADPSYQFNSCSESQRDQTKGTFAQQAKAASPVHDGQKVPFAVQNSLVQQQTLWQRRQRQKQQKQRQKQKQRKKQQHQSEPQITEASILPLEVNTMLNSTTGGRVPTISASSNAEGGEPRPKASEEGNIILTEDEDQDDGHNNAEKAEALMQISHIEMRIAKQETNFKKYPKNRILTAKISKKIAELQDNLREQRQRAGLTTEDDRQNPTSRPDDIRQRKSTTSVPSTAGDEADDGDCDEAKAWIGSDRIGTSQAEPTMTGVNATTDHDMTDVDAQGDESENLDSSTTGGPVSAMGPAEIKANMPTDVVMPDVLIPDDFHDGAGVSALDRLSKASHIGSKPYEAVVSEDASDEEQEADVSMHVDTGGLEYRALTSSYVAESLKTDKLTVRPSQESASTSQQQVDYSKRTIFELQRILKFRGLRSTGTKKGMIARLKEADKTSV</sequence>